<feature type="transmembrane region" description="Helical" evidence="1">
    <location>
        <begin position="270"/>
        <end position="297"/>
    </location>
</feature>
<feature type="transmembrane region" description="Helical" evidence="1">
    <location>
        <begin position="155"/>
        <end position="178"/>
    </location>
</feature>
<gene>
    <name evidence="2" type="ORF">SAMN05444159_1616</name>
</gene>
<dbReference type="Proteomes" id="UP000189935">
    <property type="component" value="Chromosome I"/>
</dbReference>
<feature type="transmembrane region" description="Helical" evidence="1">
    <location>
        <begin position="236"/>
        <end position="258"/>
    </location>
</feature>
<name>A0A1M6MHF7_9BRAD</name>
<feature type="transmembrane region" description="Helical" evidence="1">
    <location>
        <begin position="39"/>
        <end position="61"/>
    </location>
</feature>
<accession>A0A1M6MHF7</accession>
<keyword evidence="1" id="KW-0812">Transmembrane</keyword>
<evidence type="ECO:0000313" key="2">
    <source>
        <dbReference type="EMBL" id="SHJ82885.1"/>
    </source>
</evidence>
<dbReference type="AlphaFoldDB" id="A0A1M6MHF7"/>
<proteinExistence type="predicted"/>
<dbReference type="PANTHER" id="PTHR39087">
    <property type="entry name" value="UPF0104 MEMBRANE PROTEIN MJ1595"/>
    <property type="match status" value="1"/>
</dbReference>
<organism evidence="2 3">
    <name type="scientific">Bradyrhizobium lablabi</name>
    <dbReference type="NCBI Taxonomy" id="722472"/>
    <lineage>
        <taxon>Bacteria</taxon>
        <taxon>Pseudomonadati</taxon>
        <taxon>Pseudomonadota</taxon>
        <taxon>Alphaproteobacteria</taxon>
        <taxon>Hyphomicrobiales</taxon>
        <taxon>Nitrobacteraceae</taxon>
        <taxon>Bradyrhizobium</taxon>
    </lineage>
</organism>
<feature type="transmembrane region" description="Helical" evidence="1">
    <location>
        <begin position="317"/>
        <end position="337"/>
    </location>
</feature>
<sequence length="344" mass="36759">MTPLPDRTDTLEVTDPLEVAGPQVTVPPKQPGSGARLRGLLGIVLSLAIAAIAIYALTHALKRVNYDEVLAVVHNTNSGRIALAMMLVAMSYGSLTLYDLLALRTIGRTEVPYRIAALASFTSYPIAHGIGAVALISPVIRYRIYSGSGLGAVDVANICFLTGLTFWLGNLTSLGLSLLIDPGAISLFDYLPQQLNRLVASALLLGIVAFVVWSWLSPRSIGTRKWPVRLPSGPIVLLQIAIGVFDLAAAALAMYVLIPSAMNIDIFRLTTVFIAATLLGFASHTPAGIGVFDAAILLGLGGDDKEPLIAALLMFRVLYHFIPFVLALTLFGSVEAWRSLRAKR</sequence>
<feature type="transmembrane region" description="Helical" evidence="1">
    <location>
        <begin position="81"/>
        <end position="103"/>
    </location>
</feature>
<dbReference type="PANTHER" id="PTHR39087:SF2">
    <property type="entry name" value="UPF0104 MEMBRANE PROTEIN MJ1595"/>
    <property type="match status" value="1"/>
</dbReference>
<reference evidence="2 3" key="1">
    <citation type="submission" date="2016-11" db="EMBL/GenBank/DDBJ databases">
        <authorList>
            <person name="Jaros S."/>
            <person name="Januszkiewicz K."/>
            <person name="Wedrychowicz H."/>
        </authorList>
    </citation>
    <scope>NUCLEOTIDE SEQUENCE [LARGE SCALE GENOMIC DNA]</scope>
    <source>
        <strain evidence="2 3">GAS499</strain>
    </source>
</reference>
<feature type="transmembrane region" description="Helical" evidence="1">
    <location>
        <begin position="198"/>
        <end position="216"/>
    </location>
</feature>
<keyword evidence="1" id="KW-0472">Membrane</keyword>
<evidence type="ECO:0000313" key="3">
    <source>
        <dbReference type="Proteomes" id="UP000189935"/>
    </source>
</evidence>
<evidence type="ECO:0000256" key="1">
    <source>
        <dbReference type="SAM" id="Phobius"/>
    </source>
</evidence>
<keyword evidence="1" id="KW-1133">Transmembrane helix</keyword>
<feature type="transmembrane region" description="Helical" evidence="1">
    <location>
        <begin position="115"/>
        <end position="135"/>
    </location>
</feature>
<dbReference type="EMBL" id="LT670844">
    <property type="protein sequence ID" value="SHJ82885.1"/>
    <property type="molecule type" value="Genomic_DNA"/>
</dbReference>
<protein>
    <submittedName>
        <fullName evidence="2">Uncharacterized protein</fullName>
    </submittedName>
</protein>